<evidence type="ECO:0000313" key="2">
    <source>
        <dbReference type="EMBL" id="AJA44590.1"/>
    </source>
</evidence>
<proteinExistence type="predicted"/>
<evidence type="ECO:0000313" key="3">
    <source>
        <dbReference type="Proteomes" id="UP000030901"/>
    </source>
</evidence>
<organism evidence="2 3">
    <name type="scientific">Frischella perrara</name>
    <dbReference type="NCBI Taxonomy" id="1267021"/>
    <lineage>
        <taxon>Bacteria</taxon>
        <taxon>Pseudomonadati</taxon>
        <taxon>Pseudomonadota</taxon>
        <taxon>Gammaproteobacteria</taxon>
        <taxon>Orbales</taxon>
        <taxon>Orbaceae</taxon>
        <taxon>Frischella</taxon>
    </lineage>
</organism>
<dbReference type="Proteomes" id="UP000030901">
    <property type="component" value="Chromosome"/>
</dbReference>
<reference evidence="2 3" key="1">
    <citation type="journal article" date="2014" name="Appl. Environ. Microbiol.">
        <title>Gut symbionts from distinct hosts exhibit genotoxic activity via divergent colibactin biosynthetic pathways.</title>
        <authorList>
            <person name="Engel P."/>
            <person name="Vizcaino M.I."/>
            <person name="Crawford J.M."/>
        </authorList>
    </citation>
    <scope>NUCLEOTIDE SEQUENCE [LARGE SCALE GENOMIC DNA]</scope>
    <source>
        <strain evidence="2 3">PEB0191</strain>
    </source>
</reference>
<dbReference type="EMBL" id="CP009056">
    <property type="protein sequence ID" value="AJA44590.1"/>
    <property type="molecule type" value="Genomic_DNA"/>
</dbReference>
<dbReference type="HOGENOM" id="CLU_091649_0_0_6"/>
<dbReference type="OrthoDB" id="7064603at2"/>
<dbReference type="KEGG" id="fpp:FPB0191_00761"/>
<evidence type="ECO:0000256" key="1">
    <source>
        <dbReference type="SAM" id="SignalP"/>
    </source>
</evidence>
<feature type="signal peptide" evidence="1">
    <location>
        <begin position="1"/>
        <end position="21"/>
    </location>
</feature>
<dbReference type="AlphaFoldDB" id="A0A0A7RZ38"/>
<name>A0A0A7RZ38_FRIPE</name>
<dbReference type="RefSeq" id="WP_039104143.1">
    <property type="nucleotide sequence ID" value="NZ_CP009056.1"/>
</dbReference>
<gene>
    <name evidence="2" type="ORF">FPB0191_00761</name>
</gene>
<accession>A0A0A7RZ38</accession>
<dbReference type="STRING" id="1267021.FPB0191_00761"/>
<keyword evidence="1" id="KW-0732">Signal</keyword>
<keyword evidence="3" id="KW-1185">Reference proteome</keyword>
<feature type="chain" id="PRO_5002032700" evidence="1">
    <location>
        <begin position="22"/>
        <end position="251"/>
    </location>
</feature>
<sequence length="251" mass="29332">MINRKTLLILSSLFICNSALANDNVTSVVDSFFNCDNSFFHQLKDNVEDFSVYSDLNVKDEIAYIPVNDISSDNDFTYTFRQPINYRGLVLTSYVNKYINTYNLGKYYYWGFIVNNSISDIQNKFEQFSWQPFSENTFITNSQRFDNQKQNKGWENYPYSFDGVAPRANTTEKMIYLEKINDNQTYLLCSLQGDITKDILYSIHPDMQYIAQELADKIKAKNKISEDEPSQDDIQTPIKMMNDETKVNKDM</sequence>
<protein>
    <submittedName>
        <fullName evidence="2">Uncharacterized protein</fullName>
    </submittedName>
</protein>